<reference evidence="1 2" key="1">
    <citation type="submission" date="2019-02" db="EMBL/GenBank/DDBJ databases">
        <title>Genome sequencing of the rare red list fungi Phlebia centrifuga.</title>
        <authorList>
            <person name="Buettner E."/>
            <person name="Kellner H."/>
        </authorList>
    </citation>
    <scope>NUCLEOTIDE SEQUENCE [LARGE SCALE GENOMIC DNA]</scope>
    <source>
        <strain evidence="1 2">DSM 108282</strain>
    </source>
</reference>
<dbReference type="Proteomes" id="UP000309038">
    <property type="component" value="Unassembled WGS sequence"/>
</dbReference>
<gene>
    <name evidence="1" type="ORF">EW026_g7148</name>
</gene>
<proteinExistence type="predicted"/>
<dbReference type="EMBL" id="SGPJ01000469">
    <property type="protein sequence ID" value="THG94292.1"/>
    <property type="molecule type" value="Genomic_DNA"/>
</dbReference>
<feature type="non-terminal residue" evidence="1">
    <location>
        <position position="77"/>
    </location>
</feature>
<evidence type="ECO:0000313" key="2">
    <source>
        <dbReference type="Proteomes" id="UP000309038"/>
    </source>
</evidence>
<comment type="caution">
    <text evidence="1">The sequence shown here is derived from an EMBL/GenBank/DDBJ whole genome shotgun (WGS) entry which is preliminary data.</text>
</comment>
<name>A0A4V3X9I1_9APHY</name>
<organism evidence="1 2">
    <name type="scientific">Hermanssonia centrifuga</name>
    <dbReference type="NCBI Taxonomy" id="98765"/>
    <lineage>
        <taxon>Eukaryota</taxon>
        <taxon>Fungi</taxon>
        <taxon>Dikarya</taxon>
        <taxon>Basidiomycota</taxon>
        <taxon>Agaricomycotina</taxon>
        <taxon>Agaricomycetes</taxon>
        <taxon>Polyporales</taxon>
        <taxon>Meruliaceae</taxon>
        <taxon>Hermanssonia</taxon>
    </lineage>
</organism>
<sequence>MQADELRYVFQRIGFQCLTETLFDDAGKHFFSGSLDPRVLVSYYPELCGSLFESEEAVDVFSGVAEHMPPEASIDDI</sequence>
<dbReference type="AlphaFoldDB" id="A0A4V3X9I1"/>
<evidence type="ECO:0000313" key="1">
    <source>
        <dbReference type="EMBL" id="THG94292.1"/>
    </source>
</evidence>
<protein>
    <submittedName>
        <fullName evidence="1">Uncharacterized protein</fullName>
    </submittedName>
</protein>
<accession>A0A4V3X9I1</accession>
<keyword evidence="2" id="KW-1185">Reference proteome</keyword>